<dbReference type="Pfam" id="PF25989">
    <property type="entry name" value="YknX_C"/>
    <property type="match status" value="1"/>
</dbReference>
<feature type="domain" description="Multidrug resistance protein MdtA-like barrel-sandwich hybrid" evidence="8">
    <location>
        <begin position="79"/>
        <end position="222"/>
    </location>
</feature>
<keyword evidence="5 6" id="KW-0472">Membrane</keyword>
<name>A0A1N7SK88_9BURK</name>
<evidence type="ECO:0000313" key="11">
    <source>
        <dbReference type="EMBL" id="SIT47821.1"/>
    </source>
</evidence>
<dbReference type="GO" id="GO:1990281">
    <property type="term" value="C:efflux pump complex"/>
    <property type="evidence" value="ECO:0007669"/>
    <property type="project" value="TreeGrafter"/>
</dbReference>
<protein>
    <submittedName>
        <fullName evidence="11">RND family efflux transporter MFP subunit</fullName>
    </submittedName>
</protein>
<evidence type="ECO:0000256" key="1">
    <source>
        <dbReference type="ARBA" id="ARBA00004236"/>
    </source>
</evidence>
<keyword evidence="12" id="KW-1185">Reference proteome</keyword>
<accession>A0A1N7SK88</accession>
<evidence type="ECO:0000256" key="3">
    <source>
        <dbReference type="ARBA" id="ARBA00022475"/>
    </source>
</evidence>
<dbReference type="Pfam" id="PF25944">
    <property type="entry name" value="Beta-barrel_RND"/>
    <property type="match status" value="1"/>
</dbReference>
<evidence type="ECO:0000256" key="5">
    <source>
        <dbReference type="ARBA" id="ARBA00023136"/>
    </source>
</evidence>
<dbReference type="Proteomes" id="UP000195569">
    <property type="component" value="Unassembled WGS sequence"/>
</dbReference>
<keyword evidence="3" id="KW-1003">Cell membrane</keyword>
<proteinExistence type="inferred from homology"/>
<gene>
    <name evidence="11" type="ORF">BN2476_600035</name>
</gene>
<dbReference type="NCBIfam" id="TIGR01730">
    <property type="entry name" value="RND_mfp"/>
    <property type="match status" value="1"/>
</dbReference>
<organism evidence="11 12">
    <name type="scientific">Paraburkholderia piptadeniae</name>
    <dbReference type="NCBI Taxonomy" id="1701573"/>
    <lineage>
        <taxon>Bacteria</taxon>
        <taxon>Pseudomonadati</taxon>
        <taxon>Pseudomonadota</taxon>
        <taxon>Betaproteobacteria</taxon>
        <taxon>Burkholderiales</taxon>
        <taxon>Burkholderiaceae</taxon>
        <taxon>Paraburkholderia</taxon>
    </lineage>
</organism>
<dbReference type="Gene3D" id="2.40.50.100">
    <property type="match status" value="1"/>
</dbReference>
<comment type="similarity">
    <text evidence="2">Belongs to the membrane fusion protein (MFP) (TC 8.A.1) family.</text>
</comment>
<reference evidence="11" key="1">
    <citation type="submission" date="2016-12" db="EMBL/GenBank/DDBJ databases">
        <authorList>
            <person name="Moulin L."/>
        </authorList>
    </citation>
    <scope>NUCLEOTIDE SEQUENCE [LARGE SCALE GENOMIC DNA]</scope>
    <source>
        <strain evidence="11">STM 7183</strain>
    </source>
</reference>
<dbReference type="Gene3D" id="2.40.420.20">
    <property type="match status" value="1"/>
</dbReference>
<dbReference type="Gene3D" id="1.10.287.470">
    <property type="entry name" value="Helix hairpin bin"/>
    <property type="match status" value="1"/>
</dbReference>
<sequence length="403" mass="42521">MRIDHPPRENAPRGDRGDGHGGLLLIGAMLVFASLAGWWLWPEHPHPTPVAPVPVYAGHPVRQDFPVRVAATGSVQAINAVDVKVRVDGQLQRIAFTEGQDVRAGQLLAQFDQGPLKAQLQQAEAAQRKDQANLDNSRLDLDRYTKLVGIGAATSQSVDKAKAQVASYAAMVAADTALVQNDKLQLGFTTLYAPFDGRVGAREADIGAIVRASDTTGIATVTQMEPITVVFSVPQDVLPDLLDNQGKGPLPVHITTRAGSAALADGKLVFIDSTVDPATGQVKLKASFANKDRKLWPGELVNARVLVRTDRGRIAVPSRAIVNTQDGTQLYVVAVDGHVQLRPVTTGASVEGMTEVRSGVAPADLVVFDGQSRLHPGVRVAASTVAATAEAPSHAATRAGDAS</sequence>
<dbReference type="GO" id="GO:0015562">
    <property type="term" value="F:efflux transmembrane transporter activity"/>
    <property type="evidence" value="ECO:0007669"/>
    <property type="project" value="TreeGrafter"/>
</dbReference>
<evidence type="ECO:0000259" key="10">
    <source>
        <dbReference type="Pfam" id="PF25989"/>
    </source>
</evidence>
<evidence type="ECO:0000259" key="8">
    <source>
        <dbReference type="Pfam" id="PF25917"/>
    </source>
</evidence>
<feature type="domain" description="YknX-like C-terminal permuted SH3-like" evidence="10">
    <location>
        <begin position="314"/>
        <end position="381"/>
    </location>
</feature>
<evidence type="ECO:0000259" key="7">
    <source>
        <dbReference type="Pfam" id="PF25876"/>
    </source>
</evidence>
<evidence type="ECO:0000259" key="9">
    <source>
        <dbReference type="Pfam" id="PF25944"/>
    </source>
</evidence>
<dbReference type="Pfam" id="PF25876">
    <property type="entry name" value="HH_MFP_RND"/>
    <property type="match status" value="1"/>
</dbReference>
<dbReference type="InterPro" id="IPR058625">
    <property type="entry name" value="MdtA-like_BSH"/>
</dbReference>
<dbReference type="InterPro" id="IPR006143">
    <property type="entry name" value="RND_pump_MFP"/>
</dbReference>
<evidence type="ECO:0000256" key="2">
    <source>
        <dbReference type="ARBA" id="ARBA00009477"/>
    </source>
</evidence>
<dbReference type="EMBL" id="CYGY02000060">
    <property type="protein sequence ID" value="SIT47821.1"/>
    <property type="molecule type" value="Genomic_DNA"/>
</dbReference>
<dbReference type="InterPro" id="IPR058637">
    <property type="entry name" value="YknX-like_C"/>
</dbReference>
<dbReference type="PANTHER" id="PTHR30469:SF36">
    <property type="entry name" value="BLL3903 PROTEIN"/>
    <property type="match status" value="1"/>
</dbReference>
<dbReference type="InterPro" id="IPR058624">
    <property type="entry name" value="MdtA-like_HH"/>
</dbReference>
<comment type="subcellular location">
    <subcellularLocation>
        <location evidence="1">Cell membrane</location>
    </subcellularLocation>
</comment>
<feature type="domain" description="Multidrug resistance protein MdtA-like beta-barrel" evidence="9">
    <location>
        <begin position="226"/>
        <end position="307"/>
    </location>
</feature>
<keyword evidence="6" id="KW-0812">Transmembrane</keyword>
<evidence type="ECO:0000256" key="6">
    <source>
        <dbReference type="SAM" id="Phobius"/>
    </source>
</evidence>
<evidence type="ECO:0000313" key="12">
    <source>
        <dbReference type="Proteomes" id="UP000195569"/>
    </source>
</evidence>
<keyword evidence="6" id="KW-1133">Transmembrane helix</keyword>
<dbReference type="AlphaFoldDB" id="A0A1N7SK88"/>
<evidence type="ECO:0000256" key="4">
    <source>
        <dbReference type="ARBA" id="ARBA00022519"/>
    </source>
</evidence>
<dbReference type="Pfam" id="PF25917">
    <property type="entry name" value="BSH_RND"/>
    <property type="match status" value="1"/>
</dbReference>
<dbReference type="Gene3D" id="2.40.30.170">
    <property type="match status" value="1"/>
</dbReference>
<keyword evidence="4" id="KW-0997">Cell inner membrane</keyword>
<dbReference type="PANTHER" id="PTHR30469">
    <property type="entry name" value="MULTIDRUG RESISTANCE PROTEIN MDTA"/>
    <property type="match status" value="1"/>
</dbReference>
<feature type="domain" description="Multidrug resistance protein MdtA-like alpha-helical hairpin" evidence="7">
    <location>
        <begin position="119"/>
        <end position="189"/>
    </location>
</feature>
<dbReference type="InterPro" id="IPR058626">
    <property type="entry name" value="MdtA-like_b-barrel"/>
</dbReference>
<dbReference type="SUPFAM" id="SSF111369">
    <property type="entry name" value="HlyD-like secretion proteins"/>
    <property type="match status" value="1"/>
</dbReference>
<feature type="transmembrane region" description="Helical" evidence="6">
    <location>
        <begin position="21"/>
        <end position="41"/>
    </location>
</feature>
<comment type="caution">
    <text evidence="11">The sequence shown here is derived from an EMBL/GenBank/DDBJ whole genome shotgun (WGS) entry which is preliminary data.</text>
</comment>